<keyword evidence="4" id="KW-0813">Transport</keyword>
<evidence type="ECO:0000256" key="11">
    <source>
        <dbReference type="ARBA" id="ARBA00023136"/>
    </source>
</evidence>
<keyword evidence="11" id="KW-0472">Membrane</keyword>
<dbReference type="GO" id="GO:0005198">
    <property type="term" value="F:structural molecule activity"/>
    <property type="evidence" value="ECO:0007669"/>
    <property type="project" value="InterPro"/>
</dbReference>
<sequence length="1041" mass="114929">MPESSFLPVHRERVPLPKRVASRFCIYFLSFNLLRACPLKQHGLHASTHARAFPSAEVHAIAFPLVCLHLFPATFASTAATLGRVTGAAVLVKETTRSAENSWQGKNRTPFVHTHTHTHSGRSSSQCRSAKMSVGTAATVEFTASSQRVKMVDMHPKDSIFISALYSGIVNLYNYQTQALVRSFDTGTGLPVRCARFIPRLQSFVCGCDDMNLRVFNYNTMERTKIFQAHDDYIRCVAVHEQLPLVLTCADDMTIRQWDWSKGWTLQMTYEGHQHFCMAVAFNPKDSSTFASASMDCTIKVWRINIPTPNYQLEGHEDGVNCVEFYPRCDKPYLLSGSDDRSVRLWDYQTKACLQVFSFHDDNVASVLFHPDLPVIYSISESDSIAAFSTETFRLLYSCNHSDMGRGWSLTTKPHSNMLIAGFDNGVRAYKVGVDKPVFSMDANGRVLVATGNEITRMDIKAVGLDTPDGEVLNVATKDMGTVETTAHSIFHAGNGQFICVLGDDNYTIISSLSLRPKSYGQCLSFVWGPENGAYAVLESSTTVRIYKGFKARAALLLPEVANKLFSGPLLGVRTSSSILFYDWGTLALIRQIDETPTALEWNSTAELVALVTSSSVFLLKFNGDAVANYLEQNTTTGDDGLDFSFDLVEELDEKVRDVLWVGDCLVYINQVHRLNYYIGGEVNNIAVLNRNQYLLGYLPKENRLFCIDKEKHIASYLLQVNAIEYMAAIVREDFEAANALLPTIDVSLRDKLSRFVESRGLLQMALKIATDEEHRFSLAVQLKQLSLAHEIASSTNLASHWKQVGDIALEQGYFDMSIESLEKCNDWNGLLLIYTSLNDMASISQLGDSCLQSGQANVAFTCYHLTQRHAECVQLLQKAGKMGDAAFYARTYCPDLIEDAVAKWKISVASIPRVSQALANPAAYPNLFPKLRTIDLSSSKGPNPNVPLNAQPQPPEPSASFHASSTVPTAADFFQPAAEGPEQPIHAPAEASEGSAVPSPPPKIQTIAGVSPEAPSFTDSLDREPSGAQELADEEVAWGA</sequence>
<comment type="function">
    <text evidence="13">The coatomer is a cytosolic protein complex that binds to dilysine motifs and reversibly associates with Golgi non-clathrin-coated vesicles, which further mediate biosynthetic protein transport from the ER, via the Golgi up to the trans Golgi network. Coatomer complex is required for budding from Golgi membranes, and is essential for the retrograde Golgi-to-ER transport of dilysine-tagged proteins.</text>
</comment>
<dbReference type="Pfam" id="PF00400">
    <property type="entry name" value="WD40"/>
    <property type="match status" value="3"/>
</dbReference>
<evidence type="ECO:0000256" key="16">
    <source>
        <dbReference type="SAM" id="MobiDB-lite"/>
    </source>
</evidence>
<reference evidence="19" key="1">
    <citation type="submission" date="2019-11" db="EMBL/GenBank/DDBJ databases">
        <title>Leishmania tarentolae CDS.</title>
        <authorList>
            <person name="Goto Y."/>
            <person name="Yamagishi J."/>
        </authorList>
    </citation>
    <scope>NUCLEOTIDE SEQUENCE [LARGE SCALE GENOMIC DNA]</scope>
    <source>
        <strain evidence="19">Parrot Tar II</strain>
    </source>
</reference>
<evidence type="ECO:0000313" key="20">
    <source>
        <dbReference type="Proteomes" id="UP000419144"/>
    </source>
</evidence>
<organism evidence="19 20">
    <name type="scientific">Leishmania tarentolae</name>
    <name type="common">Sauroleishmania tarentolae</name>
    <dbReference type="NCBI Taxonomy" id="5689"/>
    <lineage>
        <taxon>Eukaryota</taxon>
        <taxon>Discoba</taxon>
        <taxon>Euglenozoa</taxon>
        <taxon>Kinetoplastea</taxon>
        <taxon>Metakinetoplastina</taxon>
        <taxon>Trypanosomatida</taxon>
        <taxon>Trypanosomatidae</taxon>
        <taxon>Leishmaniinae</taxon>
        <taxon>Leishmania</taxon>
        <taxon>lizard Leishmania</taxon>
    </lineage>
</organism>
<dbReference type="AlphaFoldDB" id="A0A640KRR5"/>
<evidence type="ECO:0000256" key="6">
    <source>
        <dbReference type="ARBA" id="ARBA00022574"/>
    </source>
</evidence>
<comment type="caution">
    <text evidence="19">The sequence shown here is derived from an EMBL/GenBank/DDBJ whole genome shotgun (WGS) entry which is preliminary data.</text>
</comment>
<dbReference type="OrthoDB" id="10261470at2759"/>
<dbReference type="PROSITE" id="PS50082">
    <property type="entry name" value="WD_REPEATS_2"/>
    <property type="match status" value="3"/>
</dbReference>
<keyword evidence="20" id="KW-1185">Reference proteome</keyword>
<keyword evidence="6 15" id="KW-0853">WD repeat</keyword>
<feature type="repeat" description="WD" evidence="15">
    <location>
        <begin position="313"/>
        <end position="356"/>
    </location>
</feature>
<keyword evidence="7" id="KW-0677">Repeat</keyword>
<evidence type="ECO:0000256" key="14">
    <source>
        <dbReference type="ARBA" id="ARBA00032920"/>
    </source>
</evidence>
<dbReference type="Gene3D" id="1.25.40.470">
    <property type="match status" value="1"/>
</dbReference>
<dbReference type="Proteomes" id="UP000419144">
    <property type="component" value="Unassembled WGS sequence"/>
</dbReference>
<keyword evidence="10" id="KW-0333">Golgi apparatus</keyword>
<dbReference type="Gene3D" id="2.130.10.10">
    <property type="entry name" value="YVTN repeat-like/Quinoprotein amine dehydrogenase"/>
    <property type="match status" value="1"/>
</dbReference>
<dbReference type="InterPro" id="IPR001680">
    <property type="entry name" value="WD40_rpt"/>
</dbReference>
<evidence type="ECO:0000256" key="5">
    <source>
        <dbReference type="ARBA" id="ARBA00022490"/>
    </source>
</evidence>
<proteinExistence type="inferred from homology"/>
<evidence type="ECO:0000256" key="9">
    <source>
        <dbReference type="ARBA" id="ARBA00022927"/>
    </source>
</evidence>
<dbReference type="FunFam" id="1.25.40.470:FF:000001">
    <property type="entry name" value="Coatomer subunit beta"/>
    <property type="match status" value="1"/>
</dbReference>
<feature type="region of interest" description="Disordered" evidence="16">
    <location>
        <begin position="102"/>
        <end position="126"/>
    </location>
</feature>
<feature type="repeat" description="WD" evidence="15">
    <location>
        <begin position="270"/>
        <end position="305"/>
    </location>
</feature>
<keyword evidence="5" id="KW-0963">Cytoplasm</keyword>
<dbReference type="InterPro" id="IPR036322">
    <property type="entry name" value="WD40_repeat_dom_sf"/>
</dbReference>
<dbReference type="PROSITE" id="PS50294">
    <property type="entry name" value="WD_REPEATS_REGION"/>
    <property type="match status" value="3"/>
</dbReference>
<dbReference type="InterPro" id="IPR056176">
    <property type="entry name" value="TPR_COPA_B"/>
</dbReference>
<evidence type="ECO:0000256" key="3">
    <source>
        <dbReference type="ARBA" id="ARBA00010844"/>
    </source>
</evidence>
<feature type="region of interest" description="Disordered" evidence="16">
    <location>
        <begin position="936"/>
        <end position="967"/>
    </location>
</feature>
<evidence type="ECO:0000259" key="17">
    <source>
        <dbReference type="Pfam" id="PF04053"/>
    </source>
</evidence>
<evidence type="ECO:0000256" key="12">
    <source>
        <dbReference type="ARBA" id="ARBA00023329"/>
    </source>
</evidence>
<evidence type="ECO:0000256" key="10">
    <source>
        <dbReference type="ARBA" id="ARBA00023034"/>
    </source>
</evidence>
<accession>A0A640KRR5</accession>
<evidence type="ECO:0000256" key="8">
    <source>
        <dbReference type="ARBA" id="ARBA00022892"/>
    </source>
</evidence>
<dbReference type="GO" id="GO:0030126">
    <property type="term" value="C:COPI vesicle coat"/>
    <property type="evidence" value="ECO:0007669"/>
    <property type="project" value="TreeGrafter"/>
</dbReference>
<gene>
    <name evidence="19" type="ORF">LtaPh_3334600</name>
</gene>
<feature type="compositionally biased region" description="Polar residues" evidence="16">
    <location>
        <begin position="936"/>
        <end position="952"/>
    </location>
</feature>
<dbReference type="InterPro" id="IPR006692">
    <property type="entry name" value="Beta-prop_COPA/B_2nd"/>
</dbReference>
<dbReference type="GO" id="GO:0006890">
    <property type="term" value="P:retrograde vesicle-mediated transport, Golgi to endoplasmic reticulum"/>
    <property type="evidence" value="ECO:0007669"/>
    <property type="project" value="TreeGrafter"/>
</dbReference>
<keyword evidence="9" id="KW-0653">Protein transport</keyword>
<feature type="repeat" description="WD" evidence="15">
    <location>
        <begin position="227"/>
        <end position="259"/>
    </location>
</feature>
<dbReference type="CDD" id="cd00200">
    <property type="entry name" value="WD40"/>
    <property type="match status" value="1"/>
</dbReference>
<evidence type="ECO:0000256" key="7">
    <source>
        <dbReference type="ARBA" id="ARBA00022737"/>
    </source>
</evidence>
<comment type="subcellular location">
    <subcellularLocation>
        <location evidence="2">Cytoplasmic vesicle</location>
        <location evidence="2">COPI-coated vesicle membrane</location>
        <topology evidence="2">Peripheral membrane protein</topology>
        <orientation evidence="2">Cytoplasmic side</orientation>
    </subcellularLocation>
    <subcellularLocation>
        <location evidence="1">Golgi apparatus membrane</location>
        <topology evidence="1">Peripheral membrane protein</topology>
        <orientation evidence="1">Cytoplasmic side</orientation>
    </subcellularLocation>
</comment>
<dbReference type="EMBL" id="BLBS01000053">
    <property type="protein sequence ID" value="GET92078.1"/>
    <property type="molecule type" value="Genomic_DNA"/>
</dbReference>
<feature type="region of interest" description="Disordered" evidence="16">
    <location>
        <begin position="979"/>
        <end position="1041"/>
    </location>
</feature>
<evidence type="ECO:0000256" key="15">
    <source>
        <dbReference type="PROSITE-ProRule" id="PRU00221"/>
    </source>
</evidence>
<feature type="domain" description="COPA/B second beta-propeller" evidence="17">
    <location>
        <begin position="453"/>
        <end position="709"/>
    </location>
</feature>
<name>A0A640KRR5_LEITA</name>
<keyword evidence="8" id="KW-0931">ER-Golgi transport</keyword>
<dbReference type="GO" id="GO:0006888">
    <property type="term" value="P:endoplasmic reticulum to Golgi vesicle-mediated transport"/>
    <property type="evidence" value="ECO:0007669"/>
    <property type="project" value="TreeGrafter"/>
</dbReference>
<dbReference type="CDD" id="cd22947">
    <property type="entry name" value="Coatomer_WDAD_beta-like"/>
    <property type="match status" value="1"/>
</dbReference>
<evidence type="ECO:0000256" key="2">
    <source>
        <dbReference type="ARBA" id="ARBA00004347"/>
    </source>
</evidence>
<evidence type="ECO:0000313" key="19">
    <source>
        <dbReference type="EMBL" id="GET92078.1"/>
    </source>
</evidence>
<dbReference type="GO" id="GO:0006891">
    <property type="term" value="P:intra-Golgi vesicle-mediated transport"/>
    <property type="evidence" value="ECO:0007669"/>
    <property type="project" value="TreeGrafter"/>
</dbReference>
<evidence type="ECO:0000256" key="1">
    <source>
        <dbReference type="ARBA" id="ARBA00004255"/>
    </source>
</evidence>
<evidence type="ECO:0000256" key="13">
    <source>
        <dbReference type="ARBA" id="ARBA00025536"/>
    </source>
</evidence>
<comment type="similarity">
    <text evidence="3">Belongs to the WD repeat COPB2 family.</text>
</comment>
<keyword evidence="12" id="KW-0968">Cytoplasmic vesicle</keyword>
<dbReference type="InterPro" id="IPR015943">
    <property type="entry name" value="WD40/YVTN_repeat-like_dom_sf"/>
</dbReference>
<evidence type="ECO:0000259" key="18">
    <source>
        <dbReference type="Pfam" id="PF23953"/>
    </source>
</evidence>
<feature type="compositionally biased region" description="Acidic residues" evidence="16">
    <location>
        <begin position="1032"/>
        <end position="1041"/>
    </location>
</feature>
<evidence type="ECO:0000256" key="4">
    <source>
        <dbReference type="ARBA" id="ARBA00022448"/>
    </source>
</evidence>
<dbReference type="Pfam" id="PF04053">
    <property type="entry name" value="B-prop_COPA_B_2nd"/>
    <property type="match status" value="1"/>
</dbReference>
<dbReference type="PANTHER" id="PTHR19876">
    <property type="entry name" value="COATOMER"/>
    <property type="match status" value="1"/>
</dbReference>
<dbReference type="SMART" id="SM00320">
    <property type="entry name" value="WD40"/>
    <property type="match status" value="7"/>
</dbReference>
<dbReference type="FunFam" id="2.130.10.10:FF:000016">
    <property type="entry name" value="Coatomer alpha subunit, putative"/>
    <property type="match status" value="1"/>
</dbReference>
<dbReference type="SUPFAM" id="SSF50978">
    <property type="entry name" value="WD40 repeat-like"/>
    <property type="match status" value="2"/>
</dbReference>
<dbReference type="PANTHER" id="PTHR19876:SF2">
    <property type="entry name" value="COATOMER SUBUNIT BETA"/>
    <property type="match status" value="1"/>
</dbReference>
<protein>
    <recommendedName>
        <fullName evidence="14">Beta'-coat protein</fullName>
    </recommendedName>
</protein>
<dbReference type="VEuPathDB" id="TriTrypDB:LtaPh_3334600"/>
<dbReference type="GO" id="GO:0006886">
    <property type="term" value="P:intracellular protein transport"/>
    <property type="evidence" value="ECO:0007669"/>
    <property type="project" value="InterPro"/>
</dbReference>
<dbReference type="Pfam" id="PF23953">
    <property type="entry name" value="TPR_COPA_B"/>
    <property type="match status" value="1"/>
</dbReference>
<dbReference type="InterPro" id="IPR050844">
    <property type="entry name" value="Coatomer_complex_subunit"/>
</dbReference>
<dbReference type="GO" id="GO:0000139">
    <property type="term" value="C:Golgi membrane"/>
    <property type="evidence" value="ECO:0007669"/>
    <property type="project" value="UniProtKB-SubCell"/>
</dbReference>
<feature type="domain" description="COPA/B TPR" evidence="18">
    <location>
        <begin position="726"/>
        <end position="906"/>
    </location>
</feature>